<dbReference type="Proteomes" id="UP000678393">
    <property type="component" value="Unassembled WGS sequence"/>
</dbReference>
<feature type="non-terminal residue" evidence="2">
    <location>
        <position position="1"/>
    </location>
</feature>
<feature type="compositionally biased region" description="Polar residues" evidence="1">
    <location>
        <begin position="7"/>
        <end position="34"/>
    </location>
</feature>
<feature type="region of interest" description="Disordered" evidence="1">
    <location>
        <begin position="1"/>
        <end position="77"/>
    </location>
</feature>
<keyword evidence="3" id="KW-1185">Reference proteome</keyword>
<evidence type="ECO:0000256" key="1">
    <source>
        <dbReference type="SAM" id="MobiDB-lite"/>
    </source>
</evidence>
<reference evidence="2" key="1">
    <citation type="submission" date="2021-04" db="EMBL/GenBank/DDBJ databases">
        <authorList>
            <consortium name="Molecular Ecology Group"/>
        </authorList>
    </citation>
    <scope>NUCLEOTIDE SEQUENCE</scope>
</reference>
<organism evidence="2 3">
    <name type="scientific">Candidula unifasciata</name>
    <dbReference type="NCBI Taxonomy" id="100452"/>
    <lineage>
        <taxon>Eukaryota</taxon>
        <taxon>Metazoa</taxon>
        <taxon>Spiralia</taxon>
        <taxon>Lophotrochozoa</taxon>
        <taxon>Mollusca</taxon>
        <taxon>Gastropoda</taxon>
        <taxon>Heterobranchia</taxon>
        <taxon>Euthyneura</taxon>
        <taxon>Panpulmonata</taxon>
        <taxon>Eupulmonata</taxon>
        <taxon>Stylommatophora</taxon>
        <taxon>Helicina</taxon>
        <taxon>Helicoidea</taxon>
        <taxon>Geomitridae</taxon>
        <taxon>Candidula</taxon>
    </lineage>
</organism>
<evidence type="ECO:0000313" key="2">
    <source>
        <dbReference type="EMBL" id="CAG5119569.1"/>
    </source>
</evidence>
<proteinExistence type="predicted"/>
<gene>
    <name evidence="2" type="ORF">CUNI_LOCUS5127</name>
</gene>
<accession>A0A8S3YR74</accession>
<evidence type="ECO:0000313" key="3">
    <source>
        <dbReference type="Proteomes" id="UP000678393"/>
    </source>
</evidence>
<dbReference type="EMBL" id="CAJHNH020000736">
    <property type="protein sequence ID" value="CAG5119569.1"/>
    <property type="molecule type" value="Genomic_DNA"/>
</dbReference>
<name>A0A8S3YR74_9EUPU</name>
<comment type="caution">
    <text evidence="2">The sequence shown here is derived from an EMBL/GenBank/DDBJ whole genome shotgun (WGS) entry which is preliminary data.</text>
</comment>
<sequence length="77" mass="7938">LNKRRTLTQSSCSRTSSVEQTNSEVGQGNIHRNNSGGGAGFSAVGNRSCELFPSPNSGSSLMSARGGPDLGSLSGHW</sequence>
<protein>
    <submittedName>
        <fullName evidence="2">Uncharacterized protein</fullName>
    </submittedName>
</protein>
<dbReference type="AlphaFoldDB" id="A0A8S3YR74"/>